<dbReference type="AlphaFoldDB" id="A0A699QQ53"/>
<organism evidence="1">
    <name type="scientific">Tanacetum cinerariifolium</name>
    <name type="common">Dalmatian daisy</name>
    <name type="synonym">Chrysanthemum cinerariifolium</name>
    <dbReference type="NCBI Taxonomy" id="118510"/>
    <lineage>
        <taxon>Eukaryota</taxon>
        <taxon>Viridiplantae</taxon>
        <taxon>Streptophyta</taxon>
        <taxon>Embryophyta</taxon>
        <taxon>Tracheophyta</taxon>
        <taxon>Spermatophyta</taxon>
        <taxon>Magnoliopsida</taxon>
        <taxon>eudicotyledons</taxon>
        <taxon>Gunneridae</taxon>
        <taxon>Pentapetalae</taxon>
        <taxon>asterids</taxon>
        <taxon>campanulids</taxon>
        <taxon>Asterales</taxon>
        <taxon>Asteraceae</taxon>
        <taxon>Asteroideae</taxon>
        <taxon>Anthemideae</taxon>
        <taxon>Anthemidinae</taxon>
        <taxon>Tanacetum</taxon>
    </lineage>
</organism>
<evidence type="ECO:0000313" key="1">
    <source>
        <dbReference type="EMBL" id="GFC73671.1"/>
    </source>
</evidence>
<protein>
    <submittedName>
        <fullName evidence="1">Uncharacterized protein</fullName>
    </submittedName>
</protein>
<gene>
    <name evidence="1" type="ORF">Tci_845641</name>
</gene>
<accession>A0A699QQ53</accession>
<dbReference type="EMBL" id="BKCJ011043618">
    <property type="protein sequence ID" value="GFC73671.1"/>
    <property type="molecule type" value="Genomic_DNA"/>
</dbReference>
<comment type="caution">
    <text evidence="1">The sequence shown here is derived from an EMBL/GenBank/DDBJ whole genome shotgun (WGS) entry which is preliminary data.</text>
</comment>
<name>A0A699QQ53_TANCI</name>
<proteinExistence type="predicted"/>
<sequence length="93" mass="10558">MVHKLEVIRQGVWLFGPDKLKNPSEKHGIRESHFATLSHTYHLMSDIVSKIEVFSNDEIIEHVAQGYIGVIFVTGEAYGIFTNDGVPLLEFIF</sequence>
<reference evidence="1" key="1">
    <citation type="journal article" date="2019" name="Sci. Rep.">
        <title>Draft genome of Tanacetum cinerariifolium, the natural source of mosquito coil.</title>
        <authorList>
            <person name="Yamashiro T."/>
            <person name="Shiraishi A."/>
            <person name="Satake H."/>
            <person name="Nakayama K."/>
        </authorList>
    </citation>
    <scope>NUCLEOTIDE SEQUENCE</scope>
</reference>